<dbReference type="NCBIfam" id="TIGR02532">
    <property type="entry name" value="IV_pilin_GFxxxE"/>
    <property type="match status" value="1"/>
</dbReference>
<dbReference type="Proteomes" id="UP000486903">
    <property type="component" value="Unassembled WGS sequence"/>
</dbReference>
<name>A0A6B4JQC4_CLOBO</name>
<dbReference type="Pfam" id="PF07963">
    <property type="entry name" value="N_methyl"/>
    <property type="match status" value="1"/>
</dbReference>
<protein>
    <submittedName>
        <fullName evidence="1">Prepilin-type N-terminal cleavage/methylation domain-containing protein</fullName>
    </submittedName>
</protein>
<organism evidence="1 2">
    <name type="scientific">Clostridium botulinum</name>
    <dbReference type="NCBI Taxonomy" id="1491"/>
    <lineage>
        <taxon>Bacteria</taxon>
        <taxon>Bacillati</taxon>
        <taxon>Bacillota</taxon>
        <taxon>Clostridia</taxon>
        <taxon>Eubacteriales</taxon>
        <taxon>Clostridiaceae</taxon>
        <taxon>Clostridium</taxon>
    </lineage>
</organism>
<sequence>MFRIKKKGFTLAELIIVMALTLVILGMIFQMFNTNNRIMSDVDIKSTLQNEGQAIQEKLSKIGMQANSMDYKEENNDVKSINFVVLNEDESKSEFEIKKEGTELNIVEYKETIIEGEKEKNKMSTKRLSNNLNKINIKSRNNKSAQIEIILSKKMGYSDIKYPVDVKFAFRNK</sequence>
<proteinExistence type="predicted"/>
<dbReference type="InterPro" id="IPR012902">
    <property type="entry name" value="N_methyl_site"/>
</dbReference>
<comment type="caution">
    <text evidence="1">The sequence shown here is derived from an EMBL/GenBank/DDBJ whole genome shotgun (WGS) entry which is preliminary data.</text>
</comment>
<evidence type="ECO:0000313" key="2">
    <source>
        <dbReference type="Proteomes" id="UP000486903"/>
    </source>
</evidence>
<evidence type="ECO:0000313" key="1">
    <source>
        <dbReference type="EMBL" id="NFV26747.1"/>
    </source>
</evidence>
<gene>
    <name evidence="1" type="ORF">FDG31_11310</name>
</gene>
<accession>A0A6B4JQC4</accession>
<dbReference type="AlphaFoldDB" id="A0A6B4JQC4"/>
<reference evidence="1 2" key="1">
    <citation type="submission" date="2019-04" db="EMBL/GenBank/DDBJ databases">
        <title>Genome sequencing of Clostridium botulinum Groups I-IV and Clostridium butyricum.</title>
        <authorList>
            <person name="Brunt J."/>
            <person name="Van Vliet A.H.M."/>
            <person name="Stringer S.C."/>
            <person name="Carter A.T."/>
            <person name="Peck M.W."/>
        </authorList>
    </citation>
    <scope>NUCLEOTIDE SEQUENCE [LARGE SCALE GENOMIC DNA]</scope>
    <source>
        <strain evidence="1 2">BL81</strain>
    </source>
</reference>
<dbReference type="EMBL" id="SXFB01000007">
    <property type="protein sequence ID" value="NFV26747.1"/>
    <property type="molecule type" value="Genomic_DNA"/>
</dbReference>